<dbReference type="EMBL" id="ABCS01000018">
    <property type="protein sequence ID" value="EDM79541.1"/>
    <property type="molecule type" value="Genomic_DNA"/>
</dbReference>
<name>A6G3D4_9BACT</name>
<dbReference type="InterPro" id="IPR024983">
    <property type="entry name" value="CHAT_dom"/>
</dbReference>
<proteinExistence type="predicted"/>
<dbReference type="STRING" id="391625.PPSIR1_20974"/>
<dbReference type="AlphaFoldDB" id="A6G3D4"/>
<dbReference type="Proteomes" id="UP000005801">
    <property type="component" value="Unassembled WGS sequence"/>
</dbReference>
<dbReference type="Pfam" id="PF13289">
    <property type="entry name" value="SIR2_2"/>
    <property type="match status" value="1"/>
</dbReference>
<evidence type="ECO:0000259" key="1">
    <source>
        <dbReference type="Pfam" id="PF12770"/>
    </source>
</evidence>
<protein>
    <recommendedName>
        <fullName evidence="1">CHAT domain-containing protein</fullName>
    </recommendedName>
</protein>
<reference evidence="2 3" key="1">
    <citation type="submission" date="2007-06" db="EMBL/GenBank/DDBJ databases">
        <authorList>
            <person name="Shimkets L."/>
            <person name="Ferriera S."/>
            <person name="Johnson J."/>
            <person name="Kravitz S."/>
            <person name="Beeson K."/>
            <person name="Sutton G."/>
            <person name="Rogers Y.-H."/>
            <person name="Friedman R."/>
            <person name="Frazier M."/>
            <person name="Venter J.C."/>
        </authorList>
    </citation>
    <scope>NUCLEOTIDE SEQUENCE [LARGE SCALE GENOMIC DNA]</scope>
    <source>
        <strain evidence="2 3">SIR-1</strain>
    </source>
</reference>
<organism evidence="2 3">
    <name type="scientific">Plesiocystis pacifica SIR-1</name>
    <dbReference type="NCBI Taxonomy" id="391625"/>
    <lineage>
        <taxon>Bacteria</taxon>
        <taxon>Pseudomonadati</taxon>
        <taxon>Myxococcota</taxon>
        <taxon>Polyangia</taxon>
        <taxon>Nannocystales</taxon>
        <taxon>Nannocystaceae</taxon>
        <taxon>Plesiocystis</taxon>
    </lineage>
</organism>
<accession>A6G3D4</accession>
<feature type="domain" description="CHAT" evidence="1">
    <location>
        <begin position="250"/>
        <end position="398"/>
    </location>
</feature>
<gene>
    <name evidence="2" type="ORF">PPSIR1_20974</name>
</gene>
<dbReference type="eggNOG" id="COG4995">
    <property type="taxonomic scope" value="Bacteria"/>
</dbReference>
<evidence type="ECO:0000313" key="2">
    <source>
        <dbReference type="EMBL" id="EDM79541.1"/>
    </source>
</evidence>
<keyword evidence="3" id="KW-1185">Reference proteome</keyword>
<comment type="caution">
    <text evidence="2">The sequence shown here is derived from an EMBL/GenBank/DDBJ whole genome shotgun (WGS) entry which is preliminary data.</text>
</comment>
<sequence length="435" mass="48323">MLEIGPELHARVARSVREGLQSTSAWEDLVVEILDAEVPVASPELRWIWRMSPSLIITTNHDRSLAESSPSDCDSWSTRPDISVLNLRRPVVWHLNGMGQKPSEVVLAPELSGVLEGLSPSDAHYDALRSLHLLMRERTLLLVGYDERNPPPFSLLEWIHERYGSLGAHFILTHEDDPHLTRARKLGLRPLFAAKFGGVYRALAICAHEVPQPEGTPETQVELEPLPWPENEDRILVIYKFQPGLKIDLEISMLEDVLGTIDGVEVEAPRAMQPINVLSTIRQYDPTVLHFSGHGENGSDGHIGIVLSSADGEDELLDLEALATHLAKLARAKYKRVKLVFLNMCYAGALAKDMLAFADVVIGTRWKLHSLAARELARLFYEAAGEPGVSLAQAFRETVDRSDLAQRNNLDLQLTARPGVAEKTYIGSSVLPYSK</sequence>
<evidence type="ECO:0000313" key="3">
    <source>
        <dbReference type="Proteomes" id="UP000005801"/>
    </source>
</evidence>
<dbReference type="Pfam" id="PF12770">
    <property type="entry name" value="CHAT"/>
    <property type="match status" value="1"/>
</dbReference>